<evidence type="ECO:0000313" key="2">
    <source>
        <dbReference type="EMBL" id="GMI18046.1"/>
    </source>
</evidence>
<feature type="compositionally biased region" description="Basic and acidic residues" evidence="1">
    <location>
        <begin position="95"/>
        <end position="119"/>
    </location>
</feature>
<keyword evidence="3" id="KW-1185">Reference proteome</keyword>
<dbReference type="Proteomes" id="UP001165122">
    <property type="component" value="Unassembled WGS sequence"/>
</dbReference>
<gene>
    <name evidence="2" type="ORF">TrLO_g4466</name>
</gene>
<comment type="caution">
    <text evidence="2">The sequence shown here is derived from an EMBL/GenBank/DDBJ whole genome shotgun (WGS) entry which is preliminary data.</text>
</comment>
<dbReference type="EMBL" id="BRXW01000318">
    <property type="protein sequence ID" value="GMI18046.1"/>
    <property type="molecule type" value="Genomic_DNA"/>
</dbReference>
<protein>
    <recommendedName>
        <fullName evidence="4">Nucleolar protein 12</fullName>
    </recommendedName>
</protein>
<dbReference type="Pfam" id="PF09805">
    <property type="entry name" value="Nop25"/>
    <property type="match status" value="1"/>
</dbReference>
<feature type="region of interest" description="Disordered" evidence="1">
    <location>
        <begin position="1"/>
        <end position="119"/>
    </location>
</feature>
<reference evidence="3" key="1">
    <citation type="journal article" date="2023" name="Commun. Biol.">
        <title>Genome analysis of Parmales, the sister group of diatoms, reveals the evolutionary specialization of diatoms from phago-mixotrophs to photoautotrophs.</title>
        <authorList>
            <person name="Ban H."/>
            <person name="Sato S."/>
            <person name="Yoshikawa S."/>
            <person name="Yamada K."/>
            <person name="Nakamura Y."/>
            <person name="Ichinomiya M."/>
            <person name="Sato N."/>
            <person name="Blanc-Mathieu R."/>
            <person name="Endo H."/>
            <person name="Kuwata A."/>
            <person name="Ogata H."/>
        </authorList>
    </citation>
    <scope>NUCLEOTIDE SEQUENCE [LARGE SCALE GENOMIC DNA]</scope>
    <source>
        <strain evidence="3">NIES 3700</strain>
    </source>
</reference>
<feature type="compositionally biased region" description="Basic and acidic residues" evidence="1">
    <location>
        <begin position="189"/>
        <end position="202"/>
    </location>
</feature>
<sequence length="287" mass="32305">MPHTNNKDGKKKFPNSKSKPSGKQGSFKKKDNGKQGRDKNKQKTALSYTDTRKIKEITFDPSSRLDYVTPNNMSSRKKDRRAFGLAMQKMKDRKARLAERKEDREERGKELERKEEMLELDGKELLDYTNKKKLTNDSVGGSNKTETLNFSSAETHTLYGGAVSVSISYGFGGLENNDSDDEAAWLKERNKGKESIDSEQRKNGNVQMLKEGILKDMPSKHKKTNGSKGYTGRGMHGSQKKVGRGIEDAKKVLGKFGGLGRKEGKKEKKGKKEKIVYKKGAGRKRPH</sequence>
<evidence type="ECO:0000256" key="1">
    <source>
        <dbReference type="SAM" id="MobiDB-lite"/>
    </source>
</evidence>
<organism evidence="2 3">
    <name type="scientific">Triparma laevis f. longispina</name>
    <dbReference type="NCBI Taxonomy" id="1714387"/>
    <lineage>
        <taxon>Eukaryota</taxon>
        <taxon>Sar</taxon>
        <taxon>Stramenopiles</taxon>
        <taxon>Ochrophyta</taxon>
        <taxon>Bolidophyceae</taxon>
        <taxon>Parmales</taxon>
        <taxon>Triparmaceae</taxon>
        <taxon>Triparma</taxon>
    </lineage>
</organism>
<name>A0A9W7FU22_9STRA</name>
<dbReference type="OrthoDB" id="551633at2759"/>
<feature type="compositionally biased region" description="Basic and acidic residues" evidence="1">
    <location>
        <begin position="28"/>
        <end position="41"/>
    </location>
</feature>
<evidence type="ECO:0008006" key="4">
    <source>
        <dbReference type="Google" id="ProtNLM"/>
    </source>
</evidence>
<feature type="region of interest" description="Disordered" evidence="1">
    <location>
        <begin position="189"/>
        <end position="287"/>
    </location>
</feature>
<dbReference type="InterPro" id="IPR019186">
    <property type="entry name" value="Nucleolar_protein_12"/>
</dbReference>
<proteinExistence type="predicted"/>
<dbReference type="AlphaFoldDB" id="A0A9W7FU22"/>
<accession>A0A9W7FU22</accession>
<evidence type="ECO:0000313" key="3">
    <source>
        <dbReference type="Proteomes" id="UP001165122"/>
    </source>
</evidence>